<keyword evidence="2" id="KW-1185">Reference proteome</keyword>
<proteinExistence type="predicted"/>
<evidence type="ECO:0000313" key="2">
    <source>
        <dbReference type="Proteomes" id="UP000265520"/>
    </source>
</evidence>
<accession>A0A392UZ06</accession>
<sequence>MQVKGNKHYSSCIPSDADTLLNGHGNIRSISTARGTLSLLVDVDCGRTVGNNMT</sequence>
<organism evidence="1 2">
    <name type="scientific">Trifolium medium</name>
    <dbReference type="NCBI Taxonomy" id="97028"/>
    <lineage>
        <taxon>Eukaryota</taxon>
        <taxon>Viridiplantae</taxon>
        <taxon>Streptophyta</taxon>
        <taxon>Embryophyta</taxon>
        <taxon>Tracheophyta</taxon>
        <taxon>Spermatophyta</taxon>
        <taxon>Magnoliopsida</taxon>
        <taxon>eudicotyledons</taxon>
        <taxon>Gunneridae</taxon>
        <taxon>Pentapetalae</taxon>
        <taxon>rosids</taxon>
        <taxon>fabids</taxon>
        <taxon>Fabales</taxon>
        <taxon>Fabaceae</taxon>
        <taxon>Papilionoideae</taxon>
        <taxon>50 kb inversion clade</taxon>
        <taxon>NPAAA clade</taxon>
        <taxon>Hologalegina</taxon>
        <taxon>IRL clade</taxon>
        <taxon>Trifolieae</taxon>
        <taxon>Trifolium</taxon>
    </lineage>
</organism>
<protein>
    <submittedName>
        <fullName evidence="1">Uncharacterized protein</fullName>
    </submittedName>
</protein>
<dbReference type="EMBL" id="LXQA010994463">
    <property type="protein sequence ID" value="MCI80372.1"/>
    <property type="molecule type" value="Genomic_DNA"/>
</dbReference>
<evidence type="ECO:0000313" key="1">
    <source>
        <dbReference type="EMBL" id="MCI80372.1"/>
    </source>
</evidence>
<reference evidence="1 2" key="1">
    <citation type="journal article" date="2018" name="Front. Plant Sci.">
        <title>Red Clover (Trifolium pratense) and Zigzag Clover (T. medium) - A Picture of Genomic Similarities and Differences.</title>
        <authorList>
            <person name="Dluhosova J."/>
            <person name="Istvanek J."/>
            <person name="Nedelnik J."/>
            <person name="Repkova J."/>
        </authorList>
    </citation>
    <scope>NUCLEOTIDE SEQUENCE [LARGE SCALE GENOMIC DNA]</scope>
    <source>
        <strain evidence="2">cv. 10/8</strain>
        <tissue evidence="1">Leaf</tissue>
    </source>
</reference>
<comment type="caution">
    <text evidence="1">The sequence shown here is derived from an EMBL/GenBank/DDBJ whole genome shotgun (WGS) entry which is preliminary data.</text>
</comment>
<feature type="non-terminal residue" evidence="1">
    <location>
        <position position="54"/>
    </location>
</feature>
<dbReference type="Proteomes" id="UP000265520">
    <property type="component" value="Unassembled WGS sequence"/>
</dbReference>
<dbReference type="AlphaFoldDB" id="A0A392UZ06"/>
<name>A0A392UZ06_9FABA</name>